<accession>A0ABV7I484</accession>
<evidence type="ECO:0000313" key="1">
    <source>
        <dbReference type="EMBL" id="MFC3163277.1"/>
    </source>
</evidence>
<reference evidence="2" key="1">
    <citation type="journal article" date="2019" name="Int. J. Syst. Evol. Microbiol.">
        <title>The Global Catalogue of Microorganisms (GCM) 10K type strain sequencing project: providing services to taxonomists for standard genome sequencing and annotation.</title>
        <authorList>
            <consortium name="The Broad Institute Genomics Platform"/>
            <consortium name="The Broad Institute Genome Sequencing Center for Infectious Disease"/>
            <person name="Wu L."/>
            <person name="Ma J."/>
        </authorList>
    </citation>
    <scope>NUCLEOTIDE SEQUENCE [LARGE SCALE GENOMIC DNA]</scope>
    <source>
        <strain evidence="2">KCTC 52231</strain>
    </source>
</reference>
<dbReference type="EMBL" id="JBHRTG010000007">
    <property type="protein sequence ID" value="MFC3163277.1"/>
    <property type="molecule type" value="Genomic_DNA"/>
</dbReference>
<dbReference type="Proteomes" id="UP001595647">
    <property type="component" value="Unassembled WGS sequence"/>
</dbReference>
<organism evidence="1 2">
    <name type="scientific">Ciceribacter thiooxidans</name>
    <dbReference type="NCBI Taxonomy" id="1969821"/>
    <lineage>
        <taxon>Bacteria</taxon>
        <taxon>Pseudomonadati</taxon>
        <taxon>Pseudomonadota</taxon>
        <taxon>Alphaproteobacteria</taxon>
        <taxon>Hyphomicrobiales</taxon>
        <taxon>Rhizobiaceae</taxon>
        <taxon>Ciceribacter</taxon>
    </lineage>
</organism>
<name>A0ABV7I484_9HYPH</name>
<dbReference type="RefSeq" id="WP_182305583.1">
    <property type="nucleotide sequence ID" value="NZ_CP059896.1"/>
</dbReference>
<sequence length="142" mass="15476">MAKYSVSYSCGHAAERQLIGKIADRQRYVSWAAENGLCPDCVKSDKLKAVEAAEVENDLPALSGSEKQIAWARQIRVDKIGEVIGYFEDLRPKVLAGNLEAFDAMVSRGLAALVAQGRAGWWIDNKDRSGIVMGMDAMKSVA</sequence>
<gene>
    <name evidence="1" type="ORF">ACFOHV_08300</name>
</gene>
<keyword evidence="2" id="KW-1185">Reference proteome</keyword>
<proteinExistence type="predicted"/>
<comment type="caution">
    <text evidence="1">The sequence shown here is derived from an EMBL/GenBank/DDBJ whole genome shotgun (WGS) entry which is preliminary data.</text>
</comment>
<evidence type="ECO:0000313" key="2">
    <source>
        <dbReference type="Proteomes" id="UP001595647"/>
    </source>
</evidence>
<protein>
    <submittedName>
        <fullName evidence="1">Uncharacterized protein</fullName>
    </submittedName>
</protein>